<keyword evidence="2" id="KW-0479">Metal-binding</keyword>
<dbReference type="Gramene" id="Ma03_t02700.1">
    <property type="protein sequence ID" value="Ma03_p02700.1"/>
    <property type="gene ID" value="Ma03_g02700"/>
</dbReference>
<sequence length="99" mass="11442">MAIPVIDFSKLDGKERAETMARIANGCEEWGFFQLVNHGIPVELLERVKKVSSECYKLREERFRGSKPVQLLDTLVKEVCLKVLDTFPRLLEFACVYHL</sequence>
<keyword evidence="3" id="KW-0560">Oxidoreductase</keyword>
<feature type="domain" description="Non-haem dioxygenase N-terminal" evidence="5">
    <location>
        <begin position="3"/>
        <end position="61"/>
    </location>
</feature>
<protein>
    <recommendedName>
        <fullName evidence="5">Non-haem dioxygenase N-terminal domain-containing protein</fullName>
    </recommendedName>
</protein>
<dbReference type="EnsemblPlants" id="Ma03_t02700.1">
    <property type="protein sequence ID" value="Ma03_p02700.1"/>
    <property type="gene ID" value="Ma03_g02700"/>
</dbReference>
<comment type="cofactor">
    <cofactor evidence="1">
        <name>L-ascorbate</name>
        <dbReference type="ChEBI" id="CHEBI:38290"/>
    </cofactor>
</comment>
<dbReference type="AlphaFoldDB" id="A0A804I7R8"/>
<evidence type="ECO:0000313" key="7">
    <source>
        <dbReference type="Proteomes" id="UP000012960"/>
    </source>
</evidence>
<evidence type="ECO:0000256" key="1">
    <source>
        <dbReference type="ARBA" id="ARBA00001961"/>
    </source>
</evidence>
<dbReference type="Gene3D" id="2.60.120.330">
    <property type="entry name" value="B-lactam Antibiotic, Isopenicillin N Synthase, Chain"/>
    <property type="match status" value="1"/>
</dbReference>
<dbReference type="OMA" id="RLLEFAC"/>
<evidence type="ECO:0000256" key="2">
    <source>
        <dbReference type="ARBA" id="ARBA00022723"/>
    </source>
</evidence>
<dbReference type="Proteomes" id="UP000012960">
    <property type="component" value="Unplaced"/>
</dbReference>
<reference evidence="6" key="1">
    <citation type="submission" date="2021-05" db="UniProtKB">
        <authorList>
            <consortium name="EnsemblPlants"/>
        </authorList>
    </citation>
    <scope>IDENTIFICATION</scope>
    <source>
        <strain evidence="6">subsp. malaccensis</strain>
    </source>
</reference>
<name>A0A804I7R8_MUSAM</name>
<dbReference type="PANTHER" id="PTHR47990">
    <property type="entry name" value="2-OXOGLUTARATE (2OG) AND FE(II)-DEPENDENT OXYGENASE SUPERFAMILY PROTEIN-RELATED"/>
    <property type="match status" value="1"/>
</dbReference>
<dbReference type="GO" id="GO:0046872">
    <property type="term" value="F:metal ion binding"/>
    <property type="evidence" value="ECO:0007669"/>
    <property type="project" value="UniProtKB-KW"/>
</dbReference>
<dbReference type="Pfam" id="PF14226">
    <property type="entry name" value="DIOX_N"/>
    <property type="match status" value="1"/>
</dbReference>
<dbReference type="InterPro" id="IPR026992">
    <property type="entry name" value="DIOX_N"/>
</dbReference>
<dbReference type="GO" id="GO:0016491">
    <property type="term" value="F:oxidoreductase activity"/>
    <property type="evidence" value="ECO:0007669"/>
    <property type="project" value="UniProtKB-KW"/>
</dbReference>
<organism evidence="6 7">
    <name type="scientific">Musa acuminata subsp. malaccensis</name>
    <name type="common">Wild banana</name>
    <name type="synonym">Musa malaccensis</name>
    <dbReference type="NCBI Taxonomy" id="214687"/>
    <lineage>
        <taxon>Eukaryota</taxon>
        <taxon>Viridiplantae</taxon>
        <taxon>Streptophyta</taxon>
        <taxon>Embryophyta</taxon>
        <taxon>Tracheophyta</taxon>
        <taxon>Spermatophyta</taxon>
        <taxon>Magnoliopsida</taxon>
        <taxon>Liliopsida</taxon>
        <taxon>Zingiberales</taxon>
        <taxon>Musaceae</taxon>
        <taxon>Musa</taxon>
    </lineage>
</organism>
<evidence type="ECO:0000256" key="3">
    <source>
        <dbReference type="ARBA" id="ARBA00023002"/>
    </source>
</evidence>
<proteinExistence type="predicted"/>
<accession>A0A804I7R8</accession>
<keyword evidence="4" id="KW-0408">Iron</keyword>
<dbReference type="InterPro" id="IPR027443">
    <property type="entry name" value="IPNS-like_sf"/>
</dbReference>
<dbReference type="InParanoid" id="A0A804I7R8"/>
<evidence type="ECO:0000313" key="6">
    <source>
        <dbReference type="EnsemblPlants" id="Ma03_p02700.1"/>
    </source>
</evidence>
<dbReference type="InterPro" id="IPR050231">
    <property type="entry name" value="Iron_ascorbate_oxido_reductase"/>
</dbReference>
<evidence type="ECO:0000256" key="4">
    <source>
        <dbReference type="ARBA" id="ARBA00023004"/>
    </source>
</evidence>
<dbReference type="SUPFAM" id="SSF51197">
    <property type="entry name" value="Clavaminate synthase-like"/>
    <property type="match status" value="1"/>
</dbReference>
<evidence type="ECO:0000259" key="5">
    <source>
        <dbReference type="Pfam" id="PF14226"/>
    </source>
</evidence>
<keyword evidence="7" id="KW-1185">Reference proteome</keyword>